<dbReference type="PANTHER" id="PTHR35529:SF1">
    <property type="entry name" value="MANGANESE EFFLUX PUMP MNTP-RELATED"/>
    <property type="match status" value="1"/>
</dbReference>
<dbReference type="eggNOG" id="COG1971">
    <property type="taxonomic scope" value="Bacteria"/>
</dbReference>
<feature type="transmembrane region" description="Helical" evidence="8">
    <location>
        <begin position="26"/>
        <end position="48"/>
    </location>
</feature>
<dbReference type="InterPro" id="IPR022929">
    <property type="entry name" value="Put_MntP"/>
</dbReference>
<dbReference type="InterPro" id="IPR003810">
    <property type="entry name" value="Mntp/YtaF"/>
</dbReference>
<keyword evidence="4 8" id="KW-1133">Transmembrane helix</keyword>
<dbReference type="AlphaFoldDB" id="G8QSP4"/>
<keyword evidence="3 8" id="KW-0812">Transmembrane</keyword>
<keyword evidence="2 8" id="KW-1003">Cell membrane</keyword>
<dbReference type="GO" id="GO:0005886">
    <property type="term" value="C:plasma membrane"/>
    <property type="evidence" value="ECO:0007669"/>
    <property type="project" value="UniProtKB-SubCell"/>
</dbReference>
<evidence type="ECO:0000313" key="9">
    <source>
        <dbReference type="EMBL" id="AEV29005.1"/>
    </source>
</evidence>
<dbReference type="HAMAP" id="MF_01521">
    <property type="entry name" value="MntP_pump"/>
    <property type="match status" value="1"/>
</dbReference>
<keyword evidence="8" id="KW-0997">Cell inner membrane</keyword>
<evidence type="ECO:0000313" key="10">
    <source>
        <dbReference type="Proteomes" id="UP000005632"/>
    </source>
</evidence>
<keyword evidence="10" id="KW-1185">Reference proteome</keyword>
<keyword evidence="5 8" id="KW-0406">Ion transport</keyword>
<evidence type="ECO:0000256" key="2">
    <source>
        <dbReference type="ARBA" id="ARBA00022475"/>
    </source>
</evidence>
<dbReference type="Proteomes" id="UP000005632">
    <property type="component" value="Chromosome"/>
</dbReference>
<dbReference type="PANTHER" id="PTHR35529">
    <property type="entry name" value="MANGANESE EFFLUX PUMP MNTP-RELATED"/>
    <property type="match status" value="1"/>
</dbReference>
<comment type="function">
    <text evidence="8">Probably functions as a manganese efflux pump.</text>
</comment>
<dbReference type="KEGG" id="sgp:SpiGrapes_1188"/>
<feature type="transmembrane region" description="Helical" evidence="8">
    <location>
        <begin position="95"/>
        <end position="114"/>
    </location>
</feature>
<feature type="transmembrane region" description="Helical" evidence="8">
    <location>
        <begin position="160"/>
        <end position="181"/>
    </location>
</feature>
<reference evidence="9 10" key="1">
    <citation type="submission" date="2011-11" db="EMBL/GenBank/DDBJ databases">
        <title>Complete sequence of Spirochaeta sp. grapes.</title>
        <authorList>
            <consortium name="US DOE Joint Genome Institute"/>
            <person name="Lucas S."/>
            <person name="Han J."/>
            <person name="Lapidus A."/>
            <person name="Cheng J.-F."/>
            <person name="Goodwin L."/>
            <person name="Pitluck S."/>
            <person name="Peters L."/>
            <person name="Ovchinnikova G."/>
            <person name="Munk A.C."/>
            <person name="Detter J.C."/>
            <person name="Han C."/>
            <person name="Tapia R."/>
            <person name="Land M."/>
            <person name="Hauser L."/>
            <person name="Kyrpides N."/>
            <person name="Ivanova N."/>
            <person name="Pagani I."/>
            <person name="Ritalahtilisa K."/>
            <person name="Loeffler F."/>
            <person name="Woyke T."/>
        </authorList>
    </citation>
    <scope>NUCLEOTIDE SEQUENCE [LARGE SCALE GENOMIC DNA]</scope>
    <source>
        <strain evidence="10">ATCC BAA-1885 / DSM 22778 / Grapes</strain>
    </source>
</reference>
<accession>G8QSP4</accession>
<organism evidence="9 10">
    <name type="scientific">Sphaerochaeta pleomorpha (strain ATCC BAA-1885 / DSM 22778 / Grapes)</name>
    <dbReference type="NCBI Taxonomy" id="158190"/>
    <lineage>
        <taxon>Bacteria</taxon>
        <taxon>Pseudomonadati</taxon>
        <taxon>Spirochaetota</taxon>
        <taxon>Spirochaetia</taxon>
        <taxon>Spirochaetales</taxon>
        <taxon>Sphaerochaetaceae</taxon>
        <taxon>Sphaerochaeta</taxon>
    </lineage>
</organism>
<protein>
    <recommendedName>
        <fullName evidence="8">Putative manganese efflux pump MntP</fullName>
    </recommendedName>
</protein>
<dbReference type="EMBL" id="CP003155">
    <property type="protein sequence ID" value="AEV29005.1"/>
    <property type="molecule type" value="Genomic_DNA"/>
</dbReference>
<evidence type="ECO:0000256" key="3">
    <source>
        <dbReference type="ARBA" id="ARBA00022692"/>
    </source>
</evidence>
<keyword evidence="7 8" id="KW-0464">Manganese</keyword>
<comment type="similarity">
    <text evidence="8">Belongs to the MntP (TC 9.B.29) family.</text>
</comment>
<keyword evidence="1 8" id="KW-0813">Transport</keyword>
<gene>
    <name evidence="8" type="primary">mntP</name>
    <name evidence="9" type="ordered locus">SpiGrapes_1188</name>
</gene>
<dbReference type="GO" id="GO:0005384">
    <property type="term" value="F:manganese ion transmembrane transporter activity"/>
    <property type="evidence" value="ECO:0007669"/>
    <property type="project" value="UniProtKB-UniRule"/>
</dbReference>
<evidence type="ECO:0000256" key="1">
    <source>
        <dbReference type="ARBA" id="ARBA00022448"/>
    </source>
</evidence>
<evidence type="ECO:0000256" key="7">
    <source>
        <dbReference type="ARBA" id="ARBA00023211"/>
    </source>
</evidence>
<name>G8QSP4_SPHPG</name>
<feature type="transmembrane region" description="Helical" evidence="8">
    <location>
        <begin position="193"/>
        <end position="215"/>
    </location>
</feature>
<dbReference type="Pfam" id="PF02659">
    <property type="entry name" value="Mntp"/>
    <property type="match status" value="1"/>
</dbReference>
<evidence type="ECO:0000256" key="6">
    <source>
        <dbReference type="ARBA" id="ARBA00023136"/>
    </source>
</evidence>
<dbReference type="HOGENOM" id="CLU_096410_3_0_12"/>
<feature type="transmembrane region" description="Helical" evidence="8">
    <location>
        <begin position="60"/>
        <end position="83"/>
    </location>
</feature>
<proteinExistence type="inferred from homology"/>
<evidence type="ECO:0000256" key="5">
    <source>
        <dbReference type="ARBA" id="ARBA00023065"/>
    </source>
</evidence>
<feature type="transmembrane region" description="Helical" evidence="8">
    <location>
        <begin position="134"/>
        <end position="154"/>
    </location>
</feature>
<evidence type="ECO:0000256" key="4">
    <source>
        <dbReference type="ARBA" id="ARBA00022989"/>
    </source>
</evidence>
<evidence type="ECO:0000256" key="8">
    <source>
        <dbReference type="HAMAP-Rule" id="MF_01521"/>
    </source>
</evidence>
<comment type="subcellular location">
    <subcellularLocation>
        <location evidence="8">Cell inner membrane</location>
        <topology evidence="8">Multi-pass membrane protein</topology>
    </subcellularLocation>
</comment>
<keyword evidence="6 8" id="KW-0472">Membrane</keyword>
<sequence>MHFTSLEQTYPNILYLLHSFVWSRNLGIFELILVSIGLAMDAFAVSLCKGLRMKTINYRQGAIISFTFGFFQALMPLLGWTLGLQFEKYITTFDHWIAFVLLFAIGGKMLWDAFHEDGSCPIGENERIKVKELFLLAIATSIDALAVGITLAFLKVDILLSVSLIGIITFAISFFGVVLGHRFGTRFQGKAEMAGGIVLILIGIKILCSHLGILMF</sequence>